<protein>
    <recommendedName>
        <fullName evidence="4">DnaA N-terminal domain-containing protein</fullName>
    </recommendedName>
</protein>
<accession>A0A327KWW3</accession>
<proteinExistence type="predicted"/>
<dbReference type="RefSeq" id="WP_111420481.1">
    <property type="nucleotide sequence ID" value="NZ_NPEX01000137.1"/>
</dbReference>
<dbReference type="Proteomes" id="UP000249130">
    <property type="component" value="Unassembled WGS sequence"/>
</dbReference>
<organism evidence="2 3">
    <name type="scientific">Rhodoplanes roseus</name>
    <dbReference type="NCBI Taxonomy" id="29409"/>
    <lineage>
        <taxon>Bacteria</taxon>
        <taxon>Pseudomonadati</taxon>
        <taxon>Pseudomonadota</taxon>
        <taxon>Alphaproteobacteria</taxon>
        <taxon>Hyphomicrobiales</taxon>
        <taxon>Nitrobacteraceae</taxon>
        <taxon>Rhodoplanes</taxon>
    </lineage>
</organism>
<dbReference type="AlphaFoldDB" id="A0A327KWW3"/>
<dbReference type="InterPro" id="IPR038454">
    <property type="entry name" value="DnaA_N_sf"/>
</dbReference>
<feature type="compositionally biased region" description="Basic and acidic residues" evidence="1">
    <location>
        <begin position="127"/>
        <end position="145"/>
    </location>
</feature>
<evidence type="ECO:0000256" key="1">
    <source>
        <dbReference type="SAM" id="MobiDB-lite"/>
    </source>
</evidence>
<keyword evidence="3" id="KW-1185">Reference proteome</keyword>
<dbReference type="EMBL" id="NPEX01000137">
    <property type="protein sequence ID" value="RAI42647.1"/>
    <property type="molecule type" value="Genomic_DNA"/>
</dbReference>
<comment type="caution">
    <text evidence="2">The sequence shown here is derived from an EMBL/GenBank/DDBJ whole genome shotgun (WGS) entry which is preliminary data.</text>
</comment>
<feature type="region of interest" description="Disordered" evidence="1">
    <location>
        <begin position="79"/>
        <end position="149"/>
    </location>
</feature>
<gene>
    <name evidence="2" type="ORF">CH341_18480</name>
</gene>
<dbReference type="Gene3D" id="3.30.300.180">
    <property type="match status" value="1"/>
</dbReference>
<feature type="compositionally biased region" description="Low complexity" evidence="1">
    <location>
        <begin position="98"/>
        <end position="124"/>
    </location>
</feature>
<evidence type="ECO:0000313" key="2">
    <source>
        <dbReference type="EMBL" id="RAI42647.1"/>
    </source>
</evidence>
<reference evidence="2 3" key="1">
    <citation type="submission" date="2017-07" db="EMBL/GenBank/DDBJ databases">
        <title>Draft Genome Sequences of Select Purple Nonsulfur Bacteria.</title>
        <authorList>
            <person name="Lasarre B."/>
            <person name="Mckinlay J.B."/>
        </authorList>
    </citation>
    <scope>NUCLEOTIDE SEQUENCE [LARGE SCALE GENOMIC DNA]</scope>
    <source>
        <strain evidence="2 3">DSM 5909</strain>
    </source>
</reference>
<evidence type="ECO:0000313" key="3">
    <source>
        <dbReference type="Proteomes" id="UP000249130"/>
    </source>
</evidence>
<name>A0A327KWW3_9BRAD</name>
<dbReference type="OrthoDB" id="8255944at2"/>
<sequence length="426" mass="45634">MPALDLLDLVDDPVVQQLPARSFRLLVNLVGLAQDGPLPARDRLAWRLHLTEAALARDVAPLVAAGRVFEDGDVITLAGGAPRGRPESAPKAPPAPASQPAAEGPRIDATSPTTPTDTPAGAAAVGSRERTRAWRERKRAEKEGQGRLALFSTVTGGDAVTRHTVTGDAGDASHPVTASPHQHFQRLTSVTPTVTGVTPLHRESLSYKTLENQTQTLAREGDAVTGCDASPPRTDIAAARAAYDRFRPLYPKPASMDPRQPAEQEFLRLVLREGVDPERVIAALGPFAAQLKRDRIEARFVPSSVRWLRERRFDDLAPIVGQPPSGEAVRCAAAKPPDPWLVPVLRQLSAHIGADLTNAWFSQLSVRHQPGGVMLAAPSDFVAATIEARHAEQLRRAVAAVHGETRVMITGPCTVAPAPRQARAPP</sequence>
<evidence type="ECO:0008006" key="4">
    <source>
        <dbReference type="Google" id="ProtNLM"/>
    </source>
</evidence>